<feature type="signal peptide" evidence="1">
    <location>
        <begin position="1"/>
        <end position="20"/>
    </location>
</feature>
<dbReference type="CDD" id="cd00158">
    <property type="entry name" value="RHOD"/>
    <property type="match status" value="2"/>
</dbReference>
<evidence type="ECO:0000313" key="4">
    <source>
        <dbReference type="Proteomes" id="UP000288892"/>
    </source>
</evidence>
<dbReference type="InterPro" id="IPR050229">
    <property type="entry name" value="GlpE_sulfurtransferase"/>
</dbReference>
<protein>
    <submittedName>
        <fullName evidence="3">3-mercaptopyruvate sulfurtransferase SseA</fullName>
    </submittedName>
</protein>
<accession>A0A444JBJ6</accession>
<feature type="chain" id="PRO_5019535495" evidence="1">
    <location>
        <begin position="21"/>
        <end position="271"/>
    </location>
</feature>
<dbReference type="InterPro" id="IPR001763">
    <property type="entry name" value="Rhodanese-like_dom"/>
</dbReference>
<dbReference type="Proteomes" id="UP000288892">
    <property type="component" value="Unassembled WGS sequence"/>
</dbReference>
<dbReference type="EMBL" id="MTKS01000313">
    <property type="protein sequence ID" value="RWX50476.1"/>
    <property type="molecule type" value="Genomic_DNA"/>
</dbReference>
<sequence>MRKKTLLLTLFMCALSVAGAWGENAGDGRQTQTDSPVVGTVTFHPTKDGYALIDTAALKKLLDTDPEDLIVVDARNPEEYQEVHIKDAINVPQKKFKKYADLLPEKKSARIIFYCNGIKCGKSKKAAKAALKMGYTRTFVYAEGMPVWEEKGMPIYAGPDYEKRIETDKLSPEELNTLIQSKADTFTVVDVRDPEEFRKGHMPGAINIPSPTFASQSEVLDKKKQIIVYCSGGGRSYNAYRKLMKLGYKDIRQALFFDWQEAGLPVEKSEE</sequence>
<dbReference type="PANTHER" id="PTHR43031:SF1">
    <property type="entry name" value="PYRIDINE NUCLEOTIDE-DISULPHIDE OXIDOREDUCTASE"/>
    <property type="match status" value="1"/>
</dbReference>
<evidence type="ECO:0000259" key="2">
    <source>
        <dbReference type="PROSITE" id="PS50206"/>
    </source>
</evidence>
<dbReference type="PANTHER" id="PTHR43031">
    <property type="entry name" value="FAD-DEPENDENT OXIDOREDUCTASE"/>
    <property type="match status" value="1"/>
</dbReference>
<name>A0A444JBJ6_9BACT</name>
<keyword evidence="3" id="KW-0808">Transferase</keyword>
<dbReference type="PROSITE" id="PS50206">
    <property type="entry name" value="RHODANESE_3"/>
    <property type="match status" value="2"/>
</dbReference>
<dbReference type="InterPro" id="IPR036873">
    <property type="entry name" value="Rhodanese-like_dom_sf"/>
</dbReference>
<reference evidence="3 4" key="1">
    <citation type="submission" date="2017-01" db="EMBL/GenBank/DDBJ databases">
        <title>The cable genome- insights into the physiology and evolution of filamentous bacteria capable of sulfide oxidation via long distance electron transfer.</title>
        <authorList>
            <person name="Schreiber L."/>
            <person name="Bjerg J.T."/>
            <person name="Boggild A."/>
            <person name="Van De Vossenberg J."/>
            <person name="Meysman F."/>
            <person name="Nielsen L.P."/>
            <person name="Schramm A."/>
            <person name="Kjeldsen K.U."/>
        </authorList>
    </citation>
    <scope>NUCLEOTIDE SEQUENCE [LARGE SCALE GENOMIC DNA]</scope>
    <source>
        <strain evidence="3">A5</strain>
    </source>
</reference>
<dbReference type="AlphaFoldDB" id="A0A444JBJ6"/>
<keyword evidence="1" id="KW-0732">Signal</keyword>
<feature type="domain" description="Rhodanese" evidence="2">
    <location>
        <begin position="65"/>
        <end position="157"/>
    </location>
</feature>
<keyword evidence="3" id="KW-0670">Pyruvate</keyword>
<dbReference type="SMART" id="SM00450">
    <property type="entry name" value="RHOD"/>
    <property type="match status" value="2"/>
</dbReference>
<comment type="caution">
    <text evidence="3">The sequence shown here is derived from an EMBL/GenBank/DDBJ whole genome shotgun (WGS) entry which is preliminary data.</text>
</comment>
<dbReference type="Pfam" id="PF00581">
    <property type="entry name" value="Rhodanese"/>
    <property type="match status" value="2"/>
</dbReference>
<organism evidence="3 4">
    <name type="scientific">Candidatus Electrothrix marina</name>
    <dbReference type="NCBI Taxonomy" id="1859130"/>
    <lineage>
        <taxon>Bacteria</taxon>
        <taxon>Pseudomonadati</taxon>
        <taxon>Thermodesulfobacteriota</taxon>
        <taxon>Desulfobulbia</taxon>
        <taxon>Desulfobulbales</taxon>
        <taxon>Desulfobulbaceae</taxon>
        <taxon>Candidatus Electrothrix</taxon>
    </lineage>
</organism>
<keyword evidence="4" id="KW-1185">Reference proteome</keyword>
<gene>
    <name evidence="3" type="ORF">VU01_13132</name>
</gene>
<evidence type="ECO:0000313" key="3">
    <source>
        <dbReference type="EMBL" id="RWX50476.1"/>
    </source>
</evidence>
<evidence type="ECO:0000256" key="1">
    <source>
        <dbReference type="SAM" id="SignalP"/>
    </source>
</evidence>
<proteinExistence type="predicted"/>
<dbReference type="Gene3D" id="3.40.250.10">
    <property type="entry name" value="Rhodanese-like domain"/>
    <property type="match status" value="2"/>
</dbReference>
<dbReference type="GO" id="GO:0016740">
    <property type="term" value="F:transferase activity"/>
    <property type="evidence" value="ECO:0007669"/>
    <property type="project" value="UniProtKB-KW"/>
</dbReference>
<feature type="domain" description="Rhodanese" evidence="2">
    <location>
        <begin position="182"/>
        <end position="268"/>
    </location>
</feature>
<dbReference type="SUPFAM" id="SSF52821">
    <property type="entry name" value="Rhodanese/Cell cycle control phosphatase"/>
    <property type="match status" value="2"/>
</dbReference>